<proteinExistence type="predicted"/>
<dbReference type="SUPFAM" id="SSF52540">
    <property type="entry name" value="P-loop containing nucleoside triphosphate hydrolases"/>
    <property type="match status" value="1"/>
</dbReference>
<keyword evidence="1" id="KW-0547">Nucleotide-binding</keyword>
<dbReference type="SMART" id="SM00174">
    <property type="entry name" value="RHO"/>
    <property type="match status" value="1"/>
</dbReference>
<dbReference type="Proteomes" id="UP000444721">
    <property type="component" value="Unassembled WGS sequence"/>
</dbReference>
<sequence>MVKLRCKVGIVGDSTVGKTSLIKMFKERTFPNQYLMTIGSDLYTKTIDVPVVTNDQQQAEISKDHQVELYLFDISGSSIYESCYNEYIDGINAFIIVYDITNPETFGNLSKWYRLCKSVRTSNTSMKKHDKSLIGVLVGNKVDMHTLEKVTQTQGEEFAKECNLDFFLTSANTDDGNVEQPFLHIADTFYKSYLERIEEIKYVCENKRSK</sequence>
<dbReference type="PANTHER" id="PTHR47978">
    <property type="match status" value="1"/>
</dbReference>
<dbReference type="PRINTS" id="PR00449">
    <property type="entry name" value="RASTRNSFRMNG"/>
</dbReference>
<protein>
    <submittedName>
        <fullName evidence="2">Uncharacterized protein</fullName>
    </submittedName>
</protein>
<dbReference type="SMART" id="SM00173">
    <property type="entry name" value="RAS"/>
    <property type="match status" value="1"/>
</dbReference>
<organism evidence="2 3">
    <name type="scientific">Naegleria fowleri</name>
    <name type="common">Brain eating amoeba</name>
    <dbReference type="NCBI Taxonomy" id="5763"/>
    <lineage>
        <taxon>Eukaryota</taxon>
        <taxon>Discoba</taxon>
        <taxon>Heterolobosea</taxon>
        <taxon>Tetramitia</taxon>
        <taxon>Eutetramitia</taxon>
        <taxon>Vahlkampfiidae</taxon>
        <taxon>Naegleria</taxon>
    </lineage>
</organism>
<dbReference type="InterPro" id="IPR001806">
    <property type="entry name" value="Small_GTPase"/>
</dbReference>
<dbReference type="FunFam" id="3.40.50.300:FF:001447">
    <property type="entry name" value="Ras-related protein Rab-1B"/>
    <property type="match status" value="1"/>
</dbReference>
<dbReference type="OMA" id="ETMIATH"/>
<dbReference type="VEuPathDB" id="AmoebaDB:NfTy_012990"/>
<dbReference type="SMART" id="SM00175">
    <property type="entry name" value="RAB"/>
    <property type="match status" value="1"/>
</dbReference>
<name>A0A6A5CD81_NAEFO</name>
<evidence type="ECO:0000313" key="2">
    <source>
        <dbReference type="EMBL" id="KAF0983488.1"/>
    </source>
</evidence>
<evidence type="ECO:0000313" key="3">
    <source>
        <dbReference type="Proteomes" id="UP000444721"/>
    </source>
</evidence>
<dbReference type="GO" id="GO:0005525">
    <property type="term" value="F:GTP binding"/>
    <property type="evidence" value="ECO:0007669"/>
    <property type="project" value="InterPro"/>
</dbReference>
<dbReference type="CDD" id="cd00154">
    <property type="entry name" value="Rab"/>
    <property type="match status" value="1"/>
</dbReference>
<dbReference type="GeneID" id="68117768"/>
<dbReference type="PROSITE" id="PS51419">
    <property type="entry name" value="RAB"/>
    <property type="match status" value="1"/>
</dbReference>
<accession>A0A6A5CD81</accession>
<dbReference type="OrthoDB" id="265044at2759"/>
<dbReference type="Gene3D" id="3.40.50.300">
    <property type="entry name" value="P-loop containing nucleotide triphosphate hydrolases"/>
    <property type="match status" value="1"/>
</dbReference>
<keyword evidence="3" id="KW-1185">Reference proteome</keyword>
<comment type="caution">
    <text evidence="2">The sequence shown here is derived from an EMBL/GenBank/DDBJ whole genome shotgun (WGS) entry which is preliminary data.</text>
</comment>
<evidence type="ECO:0000256" key="1">
    <source>
        <dbReference type="ARBA" id="ARBA00022741"/>
    </source>
</evidence>
<dbReference type="VEuPathDB" id="AmoebaDB:FDP41_010553"/>
<dbReference type="RefSeq" id="XP_044568201.1">
    <property type="nucleotide sequence ID" value="XM_044700864.1"/>
</dbReference>
<dbReference type="NCBIfam" id="TIGR00231">
    <property type="entry name" value="small_GTP"/>
    <property type="match status" value="1"/>
</dbReference>
<dbReference type="Pfam" id="PF00071">
    <property type="entry name" value="Ras"/>
    <property type="match status" value="1"/>
</dbReference>
<dbReference type="InterPro" id="IPR027417">
    <property type="entry name" value="P-loop_NTPase"/>
</dbReference>
<dbReference type="AlphaFoldDB" id="A0A6A5CD81"/>
<dbReference type="GO" id="GO:0003924">
    <property type="term" value="F:GTPase activity"/>
    <property type="evidence" value="ECO:0007669"/>
    <property type="project" value="InterPro"/>
</dbReference>
<gene>
    <name evidence="2" type="ORF">FDP41_010553</name>
</gene>
<reference evidence="2 3" key="1">
    <citation type="journal article" date="2019" name="Sci. Rep.">
        <title>Nanopore sequencing improves the draft genome of the human pathogenic amoeba Naegleria fowleri.</title>
        <authorList>
            <person name="Liechti N."/>
            <person name="Schurch N."/>
            <person name="Bruggmann R."/>
            <person name="Wittwer M."/>
        </authorList>
    </citation>
    <scope>NUCLEOTIDE SEQUENCE [LARGE SCALE GENOMIC DNA]</scope>
    <source>
        <strain evidence="2 3">ATCC 30894</strain>
    </source>
</reference>
<dbReference type="InterPro" id="IPR005225">
    <property type="entry name" value="Small_GTP-bd"/>
</dbReference>
<dbReference type="PROSITE" id="PS51421">
    <property type="entry name" value="RAS"/>
    <property type="match status" value="1"/>
</dbReference>
<dbReference type="EMBL" id="VFQX01000006">
    <property type="protein sequence ID" value="KAF0983488.1"/>
    <property type="molecule type" value="Genomic_DNA"/>
</dbReference>
<dbReference type="VEuPathDB" id="AmoebaDB:NF0107130"/>